<keyword evidence="7 9" id="KW-0368">Histidine biosynthesis</keyword>
<evidence type="ECO:0000256" key="9">
    <source>
        <dbReference type="HAMAP-Rule" id="MF_00125"/>
    </source>
</evidence>
<dbReference type="UniPathway" id="UPA00031">
    <property type="reaction ID" value="UER00006"/>
</dbReference>
<comment type="similarity">
    <text evidence="3 9">Belongs to the class-II aminoacyl-tRNA synthetase family. HisZ subfamily.</text>
</comment>
<dbReference type="PANTHER" id="PTHR43707">
    <property type="entry name" value="HISTIDYL-TRNA SYNTHETASE"/>
    <property type="match status" value="1"/>
</dbReference>
<dbReference type="InterPro" id="IPR004516">
    <property type="entry name" value="HisRS/HisZ"/>
</dbReference>
<dbReference type="GO" id="GO:0000105">
    <property type="term" value="P:L-histidine biosynthetic process"/>
    <property type="evidence" value="ECO:0007669"/>
    <property type="project" value="UniProtKB-UniRule"/>
</dbReference>
<dbReference type="Gene3D" id="3.30.930.10">
    <property type="entry name" value="Bira Bifunctional Protein, Domain 2"/>
    <property type="match status" value="1"/>
</dbReference>
<dbReference type="RefSeq" id="WP_097902397.1">
    <property type="nucleotide sequence ID" value="NZ_NVLK01000001.1"/>
</dbReference>
<feature type="binding site" evidence="10">
    <location>
        <position position="109"/>
    </location>
    <ligand>
        <name>L-histidine</name>
        <dbReference type="ChEBI" id="CHEBI:57595"/>
    </ligand>
</feature>
<proteinExistence type="inferred from homology"/>
<evidence type="ECO:0000256" key="6">
    <source>
        <dbReference type="ARBA" id="ARBA00022605"/>
    </source>
</evidence>
<keyword evidence="12" id="KW-0328">Glycosyltransferase</keyword>
<keyword evidence="6 9" id="KW-0028">Amino-acid biosynthesis</keyword>
<feature type="binding site" evidence="10">
    <location>
        <begin position="81"/>
        <end position="83"/>
    </location>
    <ligand>
        <name>L-histidine</name>
        <dbReference type="ChEBI" id="CHEBI:57595"/>
    </ligand>
</feature>
<dbReference type="GO" id="GO:0140096">
    <property type="term" value="F:catalytic activity, acting on a protein"/>
    <property type="evidence" value="ECO:0007669"/>
    <property type="project" value="UniProtKB-ARBA"/>
</dbReference>
<dbReference type="GO" id="GO:0016757">
    <property type="term" value="F:glycosyltransferase activity"/>
    <property type="evidence" value="ECO:0007669"/>
    <property type="project" value="UniProtKB-KW"/>
</dbReference>
<dbReference type="InterPro" id="IPR004517">
    <property type="entry name" value="HisZ"/>
</dbReference>
<comment type="pathway">
    <text evidence="2 9">Amino-acid biosynthesis; L-histidine biosynthesis; L-histidine from 5-phospho-alpha-D-ribose 1-diphosphate: step 1/9.</text>
</comment>
<evidence type="ECO:0000256" key="1">
    <source>
        <dbReference type="ARBA" id="ARBA00004496"/>
    </source>
</evidence>
<organism evidence="12 13">
    <name type="scientific">Bacillus cereus</name>
    <dbReference type="NCBI Taxonomy" id="1396"/>
    <lineage>
        <taxon>Bacteria</taxon>
        <taxon>Bacillati</taxon>
        <taxon>Bacillota</taxon>
        <taxon>Bacilli</taxon>
        <taxon>Bacillales</taxon>
        <taxon>Bacillaceae</taxon>
        <taxon>Bacillus</taxon>
        <taxon>Bacillus cereus group</taxon>
    </lineage>
</organism>
<comment type="subcellular location">
    <subcellularLocation>
        <location evidence="1 9">Cytoplasm</location>
    </subcellularLocation>
</comment>
<dbReference type="NCBIfam" id="TIGR00443">
    <property type="entry name" value="hisZ_biosyn_reg"/>
    <property type="match status" value="1"/>
</dbReference>
<evidence type="ECO:0000259" key="11">
    <source>
        <dbReference type="PROSITE" id="PS50862"/>
    </source>
</evidence>
<evidence type="ECO:0000256" key="10">
    <source>
        <dbReference type="PIRSR" id="PIRSR001549-1"/>
    </source>
</evidence>
<dbReference type="NCBIfam" id="NF008938">
    <property type="entry name" value="PRK12292.1-6"/>
    <property type="match status" value="1"/>
</dbReference>
<evidence type="ECO:0000256" key="3">
    <source>
        <dbReference type="ARBA" id="ARBA00005539"/>
    </source>
</evidence>
<keyword evidence="5 9" id="KW-0963">Cytoplasm</keyword>
<comment type="caution">
    <text evidence="12">The sequence shown here is derived from an EMBL/GenBank/DDBJ whole genome shotgun (WGS) entry which is preliminary data.</text>
</comment>
<dbReference type="Pfam" id="PF13393">
    <property type="entry name" value="tRNA-synt_His"/>
    <property type="match status" value="1"/>
</dbReference>
<dbReference type="InterPro" id="IPR006195">
    <property type="entry name" value="aa-tRNA-synth_II"/>
</dbReference>
<dbReference type="Proteomes" id="UP000220006">
    <property type="component" value="Unassembled WGS sequence"/>
</dbReference>
<gene>
    <name evidence="9" type="primary">hisZ</name>
    <name evidence="12" type="ORF">COM96_01915</name>
</gene>
<dbReference type="PIRSF" id="PIRSF001549">
    <property type="entry name" value="His-tRNA_synth"/>
    <property type="match status" value="1"/>
</dbReference>
<comment type="subunit">
    <text evidence="9">Heteromultimer composed of HisG and HisZ subunits.</text>
</comment>
<dbReference type="SUPFAM" id="SSF55681">
    <property type="entry name" value="Class II aaRS and biotin synthetases"/>
    <property type="match status" value="1"/>
</dbReference>
<evidence type="ECO:0000256" key="4">
    <source>
        <dbReference type="ARBA" id="ARBA00020397"/>
    </source>
</evidence>
<comment type="function">
    <text evidence="8 9">Required for the first step of histidine biosynthesis. May allow the feedback regulation of ATP phosphoribosyltransferase activity by histidine.</text>
</comment>
<sequence>MTKWKRANPNGTRDYLFEECTLIEEVEQKLRRTFLDRGYEEIRTPTIEFYDVFAFQNRPIDEEKIYKFFDEKGRIIVLRPDMTIPLARVIGTQRWDTPLKVTYSGNVFRANESLSGKYNEMVQSGIEIIGIDNVRAEIECVISVMQALQKLKVQSFTIEIGQVQLYKCIVKKLSIYDEEESVLRAYIESKNYAGLSNFIEEKKLDRSDETVRLLERLPRLFGSLDVIEEAEKLASSNEMKMAIARVKEIYETIEQLGYGSYISIDLGMVQHLDYYTGVIFKGYIYEIGEEIISGGRYDELIGNFGEMMPAVGLAVQVNQIVKALQEQQEPYKRKRIDIMIHYELNRLAEAERLRNLLQKDGKKVELSLFSNLNDTFQFAKKNKIMTVVETKSDSLVEYVWREKWIIQKEGEASCVTFKLR</sequence>
<feature type="binding site" evidence="10">
    <location>
        <begin position="274"/>
        <end position="275"/>
    </location>
    <ligand>
        <name>L-histidine</name>
        <dbReference type="ChEBI" id="CHEBI:57595"/>
    </ligand>
</feature>
<dbReference type="InterPro" id="IPR041715">
    <property type="entry name" value="HisRS-like_core"/>
</dbReference>
<accession>A0A2A7I561</accession>
<evidence type="ECO:0000256" key="5">
    <source>
        <dbReference type="ARBA" id="ARBA00022490"/>
    </source>
</evidence>
<evidence type="ECO:0000313" key="12">
    <source>
        <dbReference type="EMBL" id="PEC23985.1"/>
    </source>
</evidence>
<evidence type="ECO:0000256" key="7">
    <source>
        <dbReference type="ARBA" id="ARBA00023102"/>
    </source>
</evidence>
<feature type="binding site" evidence="10">
    <location>
        <position position="127"/>
    </location>
    <ligand>
        <name>L-histidine</name>
        <dbReference type="ChEBI" id="CHEBI:57595"/>
    </ligand>
</feature>
<feature type="domain" description="Aminoacyl-transfer RNA synthetases class-II family profile" evidence="11">
    <location>
        <begin position="22"/>
        <end position="367"/>
    </location>
</feature>
<protein>
    <recommendedName>
        <fullName evidence="4 9">ATP phosphoribosyltransferase regulatory subunit</fullName>
    </recommendedName>
</protein>
<dbReference type="CDD" id="cd00773">
    <property type="entry name" value="HisRS-like_core"/>
    <property type="match status" value="1"/>
</dbReference>
<dbReference type="EMBL" id="NVLK01000001">
    <property type="protein sequence ID" value="PEC23985.1"/>
    <property type="molecule type" value="Genomic_DNA"/>
</dbReference>
<name>A0A2A7I561_BACCE</name>
<dbReference type="AlphaFoldDB" id="A0A2A7I561"/>
<dbReference type="PROSITE" id="PS50862">
    <property type="entry name" value="AA_TRNA_LIGASE_II"/>
    <property type="match status" value="1"/>
</dbReference>
<feature type="binding site" evidence="10">
    <location>
        <position position="123"/>
    </location>
    <ligand>
        <name>L-histidine</name>
        <dbReference type="ChEBI" id="CHEBI:57595"/>
    </ligand>
</feature>
<dbReference type="HAMAP" id="MF_00125">
    <property type="entry name" value="HisZ"/>
    <property type="match status" value="1"/>
</dbReference>
<dbReference type="InterPro" id="IPR045864">
    <property type="entry name" value="aa-tRNA-synth_II/BPL/LPL"/>
</dbReference>
<dbReference type="GO" id="GO:0005737">
    <property type="term" value="C:cytoplasm"/>
    <property type="evidence" value="ECO:0007669"/>
    <property type="project" value="UniProtKB-SubCell"/>
</dbReference>
<reference evidence="12 13" key="1">
    <citation type="submission" date="2017-09" db="EMBL/GenBank/DDBJ databases">
        <title>Large-scale bioinformatics analysis of Bacillus genomes uncovers conserved roles of natural products in bacterial physiology.</title>
        <authorList>
            <consortium name="Agbiome Team Llc"/>
            <person name="Bleich R.M."/>
            <person name="Grubbs K.J."/>
            <person name="Santa Maria K.C."/>
            <person name="Allen S.E."/>
            <person name="Farag S."/>
            <person name="Shank E.A."/>
            <person name="Bowers A."/>
        </authorList>
    </citation>
    <scope>NUCLEOTIDE SEQUENCE [LARGE SCALE GENOMIC DNA]</scope>
    <source>
        <strain evidence="12 13">AFS096845</strain>
    </source>
</reference>
<evidence type="ECO:0000256" key="2">
    <source>
        <dbReference type="ARBA" id="ARBA00004667"/>
    </source>
</evidence>
<keyword evidence="12" id="KW-0808">Transferase</keyword>
<dbReference type="GO" id="GO:0006427">
    <property type="term" value="P:histidyl-tRNA aminoacylation"/>
    <property type="evidence" value="ECO:0007669"/>
    <property type="project" value="TreeGrafter"/>
</dbReference>
<comment type="miscellaneous">
    <text evidence="9">This function is generally fulfilled by the C-terminal part of HisG, which is missing in some bacteria such as this one.</text>
</comment>
<dbReference type="PANTHER" id="PTHR43707:SF6">
    <property type="entry name" value="ATP PHOSPHORIBOSYLTRANSFERASE REGULATORY SUBUNIT"/>
    <property type="match status" value="1"/>
</dbReference>
<dbReference type="GO" id="GO:0004821">
    <property type="term" value="F:histidine-tRNA ligase activity"/>
    <property type="evidence" value="ECO:0007669"/>
    <property type="project" value="TreeGrafter"/>
</dbReference>
<evidence type="ECO:0000256" key="8">
    <source>
        <dbReference type="ARBA" id="ARBA00025246"/>
    </source>
</evidence>
<evidence type="ECO:0000313" key="13">
    <source>
        <dbReference type="Proteomes" id="UP000220006"/>
    </source>
</evidence>